<dbReference type="EMBL" id="BAABHW010000001">
    <property type="protein sequence ID" value="GAA5068911.1"/>
    <property type="molecule type" value="Genomic_DNA"/>
</dbReference>
<dbReference type="RefSeq" id="WP_259546309.1">
    <property type="nucleotide sequence ID" value="NZ_BAABHW010000001.1"/>
</dbReference>
<dbReference type="InterPro" id="IPR036291">
    <property type="entry name" value="NAD(P)-bd_dom_sf"/>
</dbReference>
<organism evidence="2 3">
    <name type="scientific">[Roseibacterium] beibuensis</name>
    <dbReference type="NCBI Taxonomy" id="1193142"/>
    <lineage>
        <taxon>Bacteria</taxon>
        <taxon>Pseudomonadati</taxon>
        <taxon>Pseudomonadota</taxon>
        <taxon>Alphaproteobacteria</taxon>
        <taxon>Rhodobacterales</taxon>
        <taxon>Roseobacteraceae</taxon>
        <taxon>Roseicyclus</taxon>
    </lineage>
</organism>
<keyword evidence="3" id="KW-1185">Reference proteome</keyword>
<gene>
    <name evidence="2" type="ORF">GCM10023209_10110</name>
</gene>
<dbReference type="PANTHER" id="PTHR43658">
    <property type="entry name" value="SHORT-CHAIN DEHYDROGENASE/REDUCTASE"/>
    <property type="match status" value="1"/>
</dbReference>
<comment type="caution">
    <text evidence="2">The sequence shown here is derived from an EMBL/GenBank/DDBJ whole genome shotgun (WGS) entry which is preliminary data.</text>
</comment>
<dbReference type="Pfam" id="PF13561">
    <property type="entry name" value="adh_short_C2"/>
    <property type="match status" value="1"/>
</dbReference>
<reference evidence="3" key="1">
    <citation type="journal article" date="2019" name="Int. J. Syst. Evol. Microbiol.">
        <title>The Global Catalogue of Microorganisms (GCM) 10K type strain sequencing project: providing services to taxonomists for standard genome sequencing and annotation.</title>
        <authorList>
            <consortium name="The Broad Institute Genomics Platform"/>
            <consortium name="The Broad Institute Genome Sequencing Center for Infectious Disease"/>
            <person name="Wu L."/>
            <person name="Ma J."/>
        </authorList>
    </citation>
    <scope>NUCLEOTIDE SEQUENCE [LARGE SCALE GENOMIC DNA]</scope>
    <source>
        <strain evidence="3">JCM 18015</strain>
    </source>
</reference>
<name>A0ABP9L0I1_9RHOB</name>
<dbReference type="PRINTS" id="PR00080">
    <property type="entry name" value="SDRFAMILY"/>
</dbReference>
<dbReference type="Proteomes" id="UP001499910">
    <property type="component" value="Unassembled WGS sequence"/>
</dbReference>
<dbReference type="PROSITE" id="PS00061">
    <property type="entry name" value="ADH_SHORT"/>
    <property type="match status" value="1"/>
</dbReference>
<dbReference type="InterPro" id="IPR020904">
    <property type="entry name" value="Sc_DH/Rdtase_CS"/>
</dbReference>
<dbReference type="SUPFAM" id="SSF51735">
    <property type="entry name" value="NAD(P)-binding Rossmann-fold domains"/>
    <property type="match status" value="1"/>
</dbReference>
<accession>A0ABP9L0I1</accession>
<evidence type="ECO:0000313" key="3">
    <source>
        <dbReference type="Proteomes" id="UP001499910"/>
    </source>
</evidence>
<proteinExistence type="predicted"/>
<dbReference type="PRINTS" id="PR00081">
    <property type="entry name" value="GDHRDH"/>
</dbReference>
<evidence type="ECO:0000256" key="1">
    <source>
        <dbReference type="ARBA" id="ARBA00023002"/>
    </source>
</evidence>
<keyword evidence="1" id="KW-0560">Oxidoreductase</keyword>
<evidence type="ECO:0000313" key="2">
    <source>
        <dbReference type="EMBL" id="GAA5068911.1"/>
    </source>
</evidence>
<protein>
    <submittedName>
        <fullName evidence="2">3-hydroxyacyl-CoA dehydrogenase</fullName>
    </submittedName>
</protein>
<sequence length="253" mass="25708">MELSTVKAIVTGGARGLGGATVRHLAEQGAKVAIFDIGGDAGAALAGEVPGVSFHEVDVTSEEAVTKGIAAAKEAMGGLNAVVNCAGIVTGAKTVGKSGPFDLSAFQRTIDINLVGSFNVARLAAAEMAGNAPNEDGERGVIVNTASIAAFEGQKGQAAYTASKAGIAGMTLPIARDLASLGIRCNAIAPGLFLTPMLESLGEEMMAELARDVVFPKRLGKPEEFARLAAFLIASPYLNGETIRIDGGLRLPA</sequence>
<dbReference type="PANTHER" id="PTHR43658:SF8">
    <property type="entry name" value="17-BETA-HYDROXYSTEROID DEHYDROGENASE 14-RELATED"/>
    <property type="match status" value="1"/>
</dbReference>
<dbReference type="InterPro" id="IPR002347">
    <property type="entry name" value="SDR_fam"/>
</dbReference>
<dbReference type="Gene3D" id="3.40.50.720">
    <property type="entry name" value="NAD(P)-binding Rossmann-like Domain"/>
    <property type="match status" value="1"/>
</dbReference>